<dbReference type="GO" id="GO:0047470">
    <property type="term" value="F:(1,4)-alpha-D-glucan 1-alpha-D-glucosylmutase activity"/>
    <property type="evidence" value="ECO:0007669"/>
    <property type="project" value="TreeGrafter"/>
</dbReference>
<evidence type="ECO:0000259" key="2">
    <source>
        <dbReference type="SMART" id="SM00642"/>
    </source>
</evidence>
<evidence type="ECO:0000256" key="1">
    <source>
        <dbReference type="SAM" id="MobiDB-lite"/>
    </source>
</evidence>
<dbReference type="RefSeq" id="WP_093281169.1">
    <property type="nucleotide sequence ID" value="NZ_FOFS01000001.1"/>
</dbReference>
<keyword evidence="4" id="KW-1185">Reference proteome</keyword>
<dbReference type="Gene3D" id="3.20.20.80">
    <property type="entry name" value="Glycosidases"/>
    <property type="match status" value="4"/>
</dbReference>
<dbReference type="PANTHER" id="PTHR10357:SF216">
    <property type="entry name" value="MALTOOLIGOSYL TREHALOSE SYNTHASE-RELATED"/>
    <property type="match status" value="1"/>
</dbReference>
<organism evidence="3 4">
    <name type="scientific">Solimonas aquatica</name>
    <dbReference type="NCBI Taxonomy" id="489703"/>
    <lineage>
        <taxon>Bacteria</taxon>
        <taxon>Pseudomonadati</taxon>
        <taxon>Pseudomonadota</taxon>
        <taxon>Gammaproteobacteria</taxon>
        <taxon>Nevskiales</taxon>
        <taxon>Nevskiaceae</taxon>
        <taxon>Solimonas</taxon>
    </lineage>
</organism>
<dbReference type="OrthoDB" id="9761577at2"/>
<dbReference type="InterPro" id="IPR017853">
    <property type="entry name" value="GH"/>
</dbReference>
<dbReference type="CDD" id="cd11336">
    <property type="entry name" value="AmyAc_MTSase"/>
    <property type="match status" value="1"/>
</dbReference>
<dbReference type="SUPFAM" id="SSF51445">
    <property type="entry name" value="(Trans)glycosidases"/>
    <property type="match status" value="1"/>
</dbReference>
<sequence>MTVEQTPRATLRLQLHGEFGFDAAREQLPYFAALGISHLFVSPILTARAGSRHGYDVVDHAAVNPELGGEAALRRLVAALREREMGLIVDVVPNHMAVGGADNARWLDVLEWGRDSVNGEFFDIDWEVEDPLLRRRVLLPLLGAQYGEALRSGEIALRYDAGQGRFSAWYGPHRLPLAPRSYALLLRGGGPALSALAPRFAQAQRPGSLGARRQAFAAACAGLRESGDDASISALLGQYDGREGEGALRLHRLLEAQHYRLAWWRTAADEINYRRFFDINELAGLRMDQPAVFESVHACIFRLYAEGLLDGLRIDHVDGLADPRGYCRRLRARLRQLATQRPDHAPRGPAYLVVEKILAPGEKLARDWQLDGSSGYSFMNEVGAFSHDGGGEPALAWLWSERGGLVDFAAEERRARRAVAQDLFAGDFNACARALHRTARARLETRDWTLAAVRRVLLEMLVHFPVYRTYTDIRGRSAADVAIMAQVLAAATQGVRPAERELLARIDAWLLGEKLPAQGPQRRLRLRALARFQQLTSPVAAKAVEDTAFYRHGRLLSRNEVGSHPDRFAMSGAEFHMACSERLQRYPQTLLATATHDHKRGEDLRMRLAALSEMSETWAQAVSAWDQHTQSLGTPPDAGERYMLFQMLVGAWPATLRHDDAPGVALLCERLGAWQRKALREARRHSSWSAPDEGYEQACDRFLQALLDLQRSATFLQSLQDFVAMLAPVAAVKSLTQTLLRCTVPGVPDLYQGTELWDLSLVDPDNRRDVDFALRAQLLADAGGDERLFGDWCRGALKQALIQRCLQLRRRLPALFAHGDYRPLPLTGLQAQRVLAFARVYGSQVLLVLVPQLPAALMPQASAPRIVPAAWGDTALHLSGVLRRRRWHDALSGRERRFESRVFLRELLDRWPMALLSSDDPQAGAAATRAPPGHSATGRASAAITHAQAAAAPTAAASAAGVAARPAAPL</sequence>
<reference evidence="3 4" key="1">
    <citation type="submission" date="2016-10" db="EMBL/GenBank/DDBJ databases">
        <authorList>
            <person name="de Groot N.N."/>
        </authorList>
    </citation>
    <scope>NUCLEOTIDE SEQUENCE [LARGE SCALE GENOMIC DNA]</scope>
    <source>
        <strain evidence="3 4">DSM 25927</strain>
    </source>
</reference>
<name>A0A1H9AEG0_9GAMM</name>
<gene>
    <name evidence="3" type="ORF">SAMN04488038_101371</name>
</gene>
<dbReference type="Pfam" id="PF00128">
    <property type="entry name" value="Alpha-amylase"/>
    <property type="match status" value="1"/>
</dbReference>
<proteinExistence type="predicted"/>
<dbReference type="GO" id="GO:0030980">
    <property type="term" value="P:alpha-glucan catabolic process"/>
    <property type="evidence" value="ECO:0007669"/>
    <property type="project" value="TreeGrafter"/>
</dbReference>
<dbReference type="EMBL" id="FOFS01000001">
    <property type="protein sequence ID" value="SEP74911.1"/>
    <property type="molecule type" value="Genomic_DNA"/>
</dbReference>
<protein>
    <submittedName>
        <fullName evidence="3">Maltooligosyl trehalose synthase</fullName>
    </submittedName>
</protein>
<dbReference type="PANTHER" id="PTHR10357">
    <property type="entry name" value="ALPHA-AMYLASE FAMILY MEMBER"/>
    <property type="match status" value="1"/>
</dbReference>
<evidence type="ECO:0000313" key="3">
    <source>
        <dbReference type="EMBL" id="SEP74911.1"/>
    </source>
</evidence>
<dbReference type="STRING" id="489703.SAMN04488038_101371"/>
<feature type="domain" description="Glycosyl hydrolase family 13 catalytic" evidence="2">
    <location>
        <begin position="20"/>
        <end position="527"/>
    </location>
</feature>
<dbReference type="InterPro" id="IPR012767">
    <property type="entry name" value="Trehalose_TreY"/>
</dbReference>
<dbReference type="Proteomes" id="UP000199233">
    <property type="component" value="Unassembled WGS sequence"/>
</dbReference>
<dbReference type="AlphaFoldDB" id="A0A1H9AEG0"/>
<dbReference type="InterPro" id="IPR006047">
    <property type="entry name" value="GH13_cat_dom"/>
</dbReference>
<dbReference type="SMART" id="SM00642">
    <property type="entry name" value="Aamy"/>
    <property type="match status" value="1"/>
</dbReference>
<dbReference type="NCBIfam" id="TIGR02401">
    <property type="entry name" value="trehalose_TreY"/>
    <property type="match status" value="1"/>
</dbReference>
<accession>A0A1H9AEG0</accession>
<evidence type="ECO:0000313" key="4">
    <source>
        <dbReference type="Proteomes" id="UP000199233"/>
    </source>
</evidence>
<feature type="region of interest" description="Disordered" evidence="1">
    <location>
        <begin position="922"/>
        <end position="942"/>
    </location>
</feature>
<dbReference type="GO" id="GO:0005992">
    <property type="term" value="P:trehalose biosynthetic process"/>
    <property type="evidence" value="ECO:0007669"/>
    <property type="project" value="TreeGrafter"/>
</dbReference>